<dbReference type="Proteomes" id="UP001501444">
    <property type="component" value="Unassembled WGS sequence"/>
</dbReference>
<comment type="caution">
    <text evidence="1">The sequence shown here is derived from an EMBL/GenBank/DDBJ whole genome shotgun (WGS) entry which is preliminary data.</text>
</comment>
<proteinExistence type="predicted"/>
<organism evidence="1 2">
    <name type="scientific">Dactylosporangium salmoneum</name>
    <dbReference type="NCBI Taxonomy" id="53361"/>
    <lineage>
        <taxon>Bacteria</taxon>
        <taxon>Bacillati</taxon>
        <taxon>Actinomycetota</taxon>
        <taxon>Actinomycetes</taxon>
        <taxon>Micromonosporales</taxon>
        <taxon>Micromonosporaceae</taxon>
        <taxon>Dactylosporangium</taxon>
    </lineage>
</organism>
<evidence type="ECO:0000313" key="1">
    <source>
        <dbReference type="EMBL" id="GAA2329971.1"/>
    </source>
</evidence>
<dbReference type="EMBL" id="BAAARV010000005">
    <property type="protein sequence ID" value="GAA2329971.1"/>
    <property type="molecule type" value="Genomic_DNA"/>
</dbReference>
<gene>
    <name evidence="1" type="ORF">GCM10010170_007680</name>
</gene>
<keyword evidence="2" id="KW-1185">Reference proteome</keyword>
<accession>A0ABN3FH84</accession>
<evidence type="ECO:0000313" key="2">
    <source>
        <dbReference type="Proteomes" id="UP001501444"/>
    </source>
</evidence>
<reference evidence="1 2" key="1">
    <citation type="journal article" date="2019" name="Int. J. Syst. Evol. Microbiol.">
        <title>The Global Catalogue of Microorganisms (GCM) 10K type strain sequencing project: providing services to taxonomists for standard genome sequencing and annotation.</title>
        <authorList>
            <consortium name="The Broad Institute Genomics Platform"/>
            <consortium name="The Broad Institute Genome Sequencing Center for Infectious Disease"/>
            <person name="Wu L."/>
            <person name="Ma J."/>
        </authorList>
    </citation>
    <scope>NUCLEOTIDE SEQUENCE [LARGE SCALE GENOMIC DNA]</scope>
    <source>
        <strain evidence="1 2">JCM 3272</strain>
    </source>
</reference>
<name>A0ABN3FH84_9ACTN</name>
<protein>
    <submittedName>
        <fullName evidence="1">Uncharacterized protein</fullName>
    </submittedName>
</protein>
<sequence length="69" mass="7619">MHEGDVADQVEVAQEDRADQTVEVAAGHETVLHCRSPRTGGPVDSLPIDRPGANVRISGYRMERCTWFV</sequence>